<feature type="transmembrane region" description="Helical" evidence="6">
    <location>
        <begin position="113"/>
        <end position="129"/>
    </location>
</feature>
<dbReference type="PANTHER" id="PTHR23501">
    <property type="entry name" value="MAJOR FACILITATOR SUPERFAMILY"/>
    <property type="match status" value="1"/>
</dbReference>
<evidence type="ECO:0000313" key="8">
    <source>
        <dbReference type="Proteomes" id="UP000053647"/>
    </source>
</evidence>
<feature type="transmembrane region" description="Helical" evidence="6">
    <location>
        <begin position="39"/>
        <end position="61"/>
    </location>
</feature>
<dbReference type="GO" id="GO:0012505">
    <property type="term" value="C:endomembrane system"/>
    <property type="evidence" value="ECO:0007669"/>
    <property type="project" value="UniProtKB-SubCell"/>
</dbReference>
<evidence type="ECO:0000256" key="2">
    <source>
        <dbReference type="ARBA" id="ARBA00022448"/>
    </source>
</evidence>
<comment type="subcellular location">
    <subcellularLocation>
        <location evidence="1">Endomembrane system</location>
        <topology evidence="1">Multi-pass membrane protein</topology>
    </subcellularLocation>
</comment>
<name>A0A0C9SUW7_PAXIN</name>
<dbReference type="OrthoDB" id="3437016at2759"/>
<organism evidence="7 8">
    <name type="scientific">Paxillus involutus ATCC 200175</name>
    <dbReference type="NCBI Taxonomy" id="664439"/>
    <lineage>
        <taxon>Eukaryota</taxon>
        <taxon>Fungi</taxon>
        <taxon>Dikarya</taxon>
        <taxon>Basidiomycota</taxon>
        <taxon>Agaricomycotina</taxon>
        <taxon>Agaricomycetes</taxon>
        <taxon>Agaricomycetidae</taxon>
        <taxon>Boletales</taxon>
        <taxon>Paxilineae</taxon>
        <taxon>Paxillaceae</taxon>
        <taxon>Paxillus</taxon>
    </lineage>
</organism>
<proteinExistence type="predicted"/>
<evidence type="ECO:0000256" key="6">
    <source>
        <dbReference type="SAM" id="Phobius"/>
    </source>
</evidence>
<reference evidence="7 8" key="1">
    <citation type="submission" date="2014-06" db="EMBL/GenBank/DDBJ databases">
        <authorList>
            <consortium name="DOE Joint Genome Institute"/>
            <person name="Kuo A."/>
            <person name="Kohler A."/>
            <person name="Nagy L.G."/>
            <person name="Floudas D."/>
            <person name="Copeland A."/>
            <person name="Barry K.W."/>
            <person name="Cichocki N."/>
            <person name="Veneault-Fourrey C."/>
            <person name="LaButti K."/>
            <person name="Lindquist E.A."/>
            <person name="Lipzen A."/>
            <person name="Lundell T."/>
            <person name="Morin E."/>
            <person name="Murat C."/>
            <person name="Sun H."/>
            <person name="Tunlid A."/>
            <person name="Henrissat B."/>
            <person name="Grigoriev I.V."/>
            <person name="Hibbett D.S."/>
            <person name="Martin F."/>
            <person name="Nordberg H.P."/>
            <person name="Cantor M.N."/>
            <person name="Hua S.X."/>
        </authorList>
    </citation>
    <scope>NUCLEOTIDE SEQUENCE [LARGE SCALE GENOMIC DNA]</scope>
    <source>
        <strain evidence="7 8">ATCC 200175</strain>
    </source>
</reference>
<reference evidence="8" key="2">
    <citation type="submission" date="2015-01" db="EMBL/GenBank/DDBJ databases">
        <title>Evolutionary Origins and Diversification of the Mycorrhizal Mutualists.</title>
        <authorList>
            <consortium name="DOE Joint Genome Institute"/>
            <consortium name="Mycorrhizal Genomics Consortium"/>
            <person name="Kohler A."/>
            <person name="Kuo A."/>
            <person name="Nagy L.G."/>
            <person name="Floudas D."/>
            <person name="Copeland A."/>
            <person name="Barry K.W."/>
            <person name="Cichocki N."/>
            <person name="Veneault-Fourrey C."/>
            <person name="LaButti K."/>
            <person name="Lindquist E.A."/>
            <person name="Lipzen A."/>
            <person name="Lundell T."/>
            <person name="Morin E."/>
            <person name="Murat C."/>
            <person name="Riley R."/>
            <person name="Ohm R."/>
            <person name="Sun H."/>
            <person name="Tunlid A."/>
            <person name="Henrissat B."/>
            <person name="Grigoriev I.V."/>
            <person name="Hibbett D.S."/>
            <person name="Martin F."/>
        </authorList>
    </citation>
    <scope>NUCLEOTIDE SEQUENCE [LARGE SCALE GENOMIC DNA]</scope>
    <source>
        <strain evidence="8">ATCC 200175</strain>
    </source>
</reference>
<evidence type="ECO:0000256" key="1">
    <source>
        <dbReference type="ARBA" id="ARBA00004127"/>
    </source>
</evidence>
<dbReference type="SUPFAM" id="SSF103473">
    <property type="entry name" value="MFS general substrate transporter"/>
    <property type="match status" value="1"/>
</dbReference>
<accession>A0A0C9SUW7</accession>
<keyword evidence="3 6" id="KW-0812">Transmembrane</keyword>
<evidence type="ECO:0000313" key="7">
    <source>
        <dbReference type="EMBL" id="KIJ06325.1"/>
    </source>
</evidence>
<dbReference type="HOGENOM" id="CLU_1468635_0_0_1"/>
<keyword evidence="8" id="KW-1185">Reference proteome</keyword>
<feature type="transmembrane region" description="Helical" evidence="6">
    <location>
        <begin position="6"/>
        <end position="27"/>
    </location>
</feature>
<dbReference type="GO" id="GO:0015174">
    <property type="term" value="F:basic amino acid transmembrane transporter activity"/>
    <property type="evidence" value="ECO:0007669"/>
    <property type="project" value="TreeGrafter"/>
</dbReference>
<dbReference type="Proteomes" id="UP000053647">
    <property type="component" value="Unassembled WGS sequence"/>
</dbReference>
<evidence type="ECO:0000256" key="3">
    <source>
        <dbReference type="ARBA" id="ARBA00022692"/>
    </source>
</evidence>
<keyword evidence="2" id="KW-0813">Transport</keyword>
<feature type="transmembrane region" description="Helical" evidence="6">
    <location>
        <begin position="141"/>
        <end position="164"/>
    </location>
</feature>
<keyword evidence="4 6" id="KW-1133">Transmembrane helix</keyword>
<dbReference type="GO" id="GO:0005886">
    <property type="term" value="C:plasma membrane"/>
    <property type="evidence" value="ECO:0007669"/>
    <property type="project" value="TreeGrafter"/>
</dbReference>
<dbReference type="AlphaFoldDB" id="A0A0C9SUW7"/>
<dbReference type="InterPro" id="IPR036259">
    <property type="entry name" value="MFS_trans_sf"/>
</dbReference>
<feature type="transmembrane region" description="Helical" evidence="6">
    <location>
        <begin position="73"/>
        <end position="92"/>
    </location>
</feature>
<evidence type="ECO:0000256" key="4">
    <source>
        <dbReference type="ARBA" id="ARBA00022989"/>
    </source>
</evidence>
<sequence>MHCTVKYKLINLIFGFFPFIGIFLIMFMQETSGPPQMWLSIILFGIGNAVHLIVSSVAMLAHLPENSMAVGTGFVQLFCGIVSGVTISSALFQSKLTLELCKCIQTPMLKKQMISMICHSATFIARLLPDLQCAVRDSYAVALHAVFILAACSMFLAYIAWLLVSGVLMFHAHFCIEFLFHPAS</sequence>
<keyword evidence="5 6" id="KW-0472">Membrane</keyword>
<protein>
    <submittedName>
        <fullName evidence="7">Uncharacterized protein</fullName>
    </submittedName>
</protein>
<dbReference type="PANTHER" id="PTHR23501:SF191">
    <property type="entry name" value="VACUOLAR BASIC AMINO ACID TRANSPORTER 4"/>
    <property type="match status" value="1"/>
</dbReference>
<evidence type="ECO:0000256" key="5">
    <source>
        <dbReference type="ARBA" id="ARBA00023136"/>
    </source>
</evidence>
<gene>
    <name evidence="7" type="ORF">PAXINDRAFT_92192</name>
</gene>
<dbReference type="GO" id="GO:0000329">
    <property type="term" value="C:fungal-type vacuole membrane"/>
    <property type="evidence" value="ECO:0007669"/>
    <property type="project" value="TreeGrafter"/>
</dbReference>
<dbReference type="EMBL" id="KN820382">
    <property type="protein sequence ID" value="KIJ06325.1"/>
    <property type="molecule type" value="Genomic_DNA"/>
</dbReference>